<dbReference type="Proteomes" id="UP001341840">
    <property type="component" value="Unassembled WGS sequence"/>
</dbReference>
<evidence type="ECO:0000313" key="3">
    <source>
        <dbReference type="EMBL" id="MED6160999.1"/>
    </source>
</evidence>
<reference evidence="3 4" key="1">
    <citation type="journal article" date="2023" name="Plants (Basel)">
        <title>Bridging the Gap: Combining Genomics and Transcriptomics Approaches to Understand Stylosanthes scabra, an Orphan Legume from the Brazilian Caatinga.</title>
        <authorList>
            <person name="Ferreira-Neto J.R.C."/>
            <person name="da Silva M.D."/>
            <person name="Binneck E."/>
            <person name="de Melo N.F."/>
            <person name="da Silva R.H."/>
            <person name="de Melo A.L.T.M."/>
            <person name="Pandolfi V."/>
            <person name="Bustamante F.O."/>
            <person name="Brasileiro-Vidal A.C."/>
            <person name="Benko-Iseppon A.M."/>
        </authorList>
    </citation>
    <scope>NUCLEOTIDE SEQUENCE [LARGE SCALE GENOMIC DNA]</scope>
    <source>
        <tissue evidence="3">Leaves</tissue>
    </source>
</reference>
<accession>A0ABU6UIS5</accession>
<evidence type="ECO:0000259" key="2">
    <source>
        <dbReference type="Pfam" id="PF26130"/>
    </source>
</evidence>
<name>A0ABU6UIS5_9FABA</name>
<feature type="region of interest" description="Disordered" evidence="1">
    <location>
        <begin position="175"/>
        <end position="246"/>
    </location>
</feature>
<gene>
    <name evidence="3" type="ORF">PIB30_056598</name>
</gene>
<keyword evidence="4" id="KW-1185">Reference proteome</keyword>
<dbReference type="InterPro" id="IPR058594">
    <property type="entry name" value="PB1-like_dom_pln"/>
</dbReference>
<evidence type="ECO:0000256" key="1">
    <source>
        <dbReference type="SAM" id="MobiDB-lite"/>
    </source>
</evidence>
<sequence>MNGGYVSVTVPCVHDKYSEASKRSSFASQPKKRFVNHDSDRRGRVRCRMDTTFVTPVFHVGGTFVKDDDGEVVYQDGRVEKFDPMDVDFVNYGDLVKLLESIGYLRFKSLKWYDLAEDHLGMGLHPLKGDADINHMCDHLLRNLEFSSEFHIYVEHEVNVPVPAAEDEALIPEVPNVEVETGKSLSSSTDDGGYESAEDEVYKPAQEDAISETESEGNGGGRKIGNARGKLNKKSTQRKIPTRVGG</sequence>
<dbReference type="Pfam" id="PF26130">
    <property type="entry name" value="PB1-like"/>
    <property type="match status" value="1"/>
</dbReference>
<comment type="caution">
    <text evidence="3">The sequence shown here is derived from an EMBL/GenBank/DDBJ whole genome shotgun (WGS) entry which is preliminary data.</text>
</comment>
<feature type="domain" description="PB1-like" evidence="2">
    <location>
        <begin position="52"/>
        <end position="156"/>
    </location>
</feature>
<organism evidence="3 4">
    <name type="scientific">Stylosanthes scabra</name>
    <dbReference type="NCBI Taxonomy" id="79078"/>
    <lineage>
        <taxon>Eukaryota</taxon>
        <taxon>Viridiplantae</taxon>
        <taxon>Streptophyta</taxon>
        <taxon>Embryophyta</taxon>
        <taxon>Tracheophyta</taxon>
        <taxon>Spermatophyta</taxon>
        <taxon>Magnoliopsida</taxon>
        <taxon>eudicotyledons</taxon>
        <taxon>Gunneridae</taxon>
        <taxon>Pentapetalae</taxon>
        <taxon>rosids</taxon>
        <taxon>fabids</taxon>
        <taxon>Fabales</taxon>
        <taxon>Fabaceae</taxon>
        <taxon>Papilionoideae</taxon>
        <taxon>50 kb inversion clade</taxon>
        <taxon>dalbergioids sensu lato</taxon>
        <taxon>Dalbergieae</taxon>
        <taxon>Pterocarpus clade</taxon>
        <taxon>Stylosanthes</taxon>
    </lineage>
</organism>
<dbReference type="EMBL" id="JASCZI010121283">
    <property type="protein sequence ID" value="MED6160999.1"/>
    <property type="molecule type" value="Genomic_DNA"/>
</dbReference>
<protein>
    <recommendedName>
        <fullName evidence="2">PB1-like domain-containing protein</fullName>
    </recommendedName>
</protein>
<proteinExistence type="predicted"/>
<feature type="compositionally biased region" description="Basic residues" evidence="1">
    <location>
        <begin position="230"/>
        <end position="246"/>
    </location>
</feature>
<evidence type="ECO:0000313" key="4">
    <source>
        <dbReference type="Proteomes" id="UP001341840"/>
    </source>
</evidence>